<dbReference type="GeneTree" id="ENSGT00860000135798"/>
<protein>
    <submittedName>
        <fullName evidence="1">Uncharacterized protein</fullName>
    </submittedName>
</protein>
<reference evidence="1" key="2">
    <citation type="submission" date="2025-09" db="UniProtKB">
        <authorList>
            <consortium name="Ensembl"/>
        </authorList>
    </citation>
    <scope>IDENTIFICATION</scope>
</reference>
<dbReference type="AlphaFoldDB" id="A0A8C8YW93"/>
<keyword evidence="2" id="KW-1185">Reference proteome</keyword>
<evidence type="ECO:0000313" key="2">
    <source>
        <dbReference type="Proteomes" id="UP000694414"/>
    </source>
</evidence>
<dbReference type="Ensembl" id="ENSPSMT00000006369.1">
    <property type="protein sequence ID" value="ENSPSMP00000005329.1"/>
    <property type="gene ID" value="ENSPSMG00000004105.1"/>
</dbReference>
<proteinExistence type="predicted"/>
<organism evidence="1 2">
    <name type="scientific">Prolemur simus</name>
    <name type="common">Greater bamboo lemur</name>
    <name type="synonym">Hapalemur simus</name>
    <dbReference type="NCBI Taxonomy" id="1328070"/>
    <lineage>
        <taxon>Eukaryota</taxon>
        <taxon>Metazoa</taxon>
        <taxon>Chordata</taxon>
        <taxon>Craniata</taxon>
        <taxon>Vertebrata</taxon>
        <taxon>Euteleostomi</taxon>
        <taxon>Mammalia</taxon>
        <taxon>Eutheria</taxon>
        <taxon>Euarchontoglires</taxon>
        <taxon>Primates</taxon>
        <taxon>Strepsirrhini</taxon>
        <taxon>Lemuriformes</taxon>
        <taxon>Lemuridae</taxon>
        <taxon>Prolemur</taxon>
    </lineage>
</organism>
<evidence type="ECO:0000313" key="1">
    <source>
        <dbReference type="Ensembl" id="ENSPSMP00000005329.1"/>
    </source>
</evidence>
<reference evidence="1" key="1">
    <citation type="submission" date="2025-08" db="UniProtKB">
        <authorList>
            <consortium name="Ensembl"/>
        </authorList>
    </citation>
    <scope>IDENTIFICATION</scope>
</reference>
<name>A0A8C8YW93_PROSS</name>
<accession>A0A8C8YW93</accession>
<dbReference type="Proteomes" id="UP000694414">
    <property type="component" value="Unplaced"/>
</dbReference>
<sequence>MPALPCQCLLIPLSRVPSGSPPSLPGIVGALGGLPAPAPYFSRHPVANFVTIAQRLLPFCIKHIVKRNLLAVASCLGSAHVLGEWLAQVLFLPSEGDCSPDSVCEVKCFKITPPPQIKMNHAA</sequence>